<proteinExistence type="predicted"/>
<evidence type="ECO:0000313" key="1">
    <source>
        <dbReference type="EMBL" id="PWA33990.1"/>
    </source>
</evidence>
<dbReference type="PANTHER" id="PTHR45786">
    <property type="entry name" value="DNA BINDING PROTEIN-LIKE"/>
    <property type="match status" value="1"/>
</dbReference>
<dbReference type="AlphaFoldDB" id="A0A2U1KB62"/>
<reference evidence="1 2" key="1">
    <citation type="journal article" date="2018" name="Mol. Plant">
        <title>The genome of Artemisia annua provides insight into the evolution of Asteraceae family and artemisinin biosynthesis.</title>
        <authorList>
            <person name="Shen Q."/>
            <person name="Zhang L."/>
            <person name="Liao Z."/>
            <person name="Wang S."/>
            <person name="Yan T."/>
            <person name="Shi P."/>
            <person name="Liu M."/>
            <person name="Fu X."/>
            <person name="Pan Q."/>
            <person name="Wang Y."/>
            <person name="Lv Z."/>
            <person name="Lu X."/>
            <person name="Zhang F."/>
            <person name="Jiang W."/>
            <person name="Ma Y."/>
            <person name="Chen M."/>
            <person name="Hao X."/>
            <person name="Li L."/>
            <person name="Tang Y."/>
            <person name="Lv G."/>
            <person name="Zhou Y."/>
            <person name="Sun X."/>
            <person name="Brodelius P.E."/>
            <person name="Rose J.K.C."/>
            <person name="Tang K."/>
        </authorList>
    </citation>
    <scope>NUCLEOTIDE SEQUENCE [LARGE SCALE GENOMIC DNA]</scope>
    <source>
        <strain evidence="2">cv. Huhao1</strain>
        <tissue evidence="1">Leaf</tissue>
    </source>
</reference>
<comment type="caution">
    <text evidence="1">The sequence shown here is derived from an EMBL/GenBank/DDBJ whole genome shotgun (WGS) entry which is preliminary data.</text>
</comment>
<gene>
    <name evidence="1" type="ORF">CTI12_AA623350</name>
</gene>
<dbReference type="EMBL" id="PKPP01024339">
    <property type="protein sequence ID" value="PWA33990.1"/>
    <property type="molecule type" value="Genomic_DNA"/>
</dbReference>
<dbReference type="Proteomes" id="UP000245207">
    <property type="component" value="Unassembled WGS sequence"/>
</dbReference>
<keyword evidence="2" id="KW-1185">Reference proteome</keyword>
<dbReference type="PANTHER" id="PTHR45786:SF74">
    <property type="entry name" value="ATP-DEPENDENT DNA HELICASE"/>
    <property type="match status" value="1"/>
</dbReference>
<organism evidence="1 2">
    <name type="scientific">Artemisia annua</name>
    <name type="common">Sweet wormwood</name>
    <dbReference type="NCBI Taxonomy" id="35608"/>
    <lineage>
        <taxon>Eukaryota</taxon>
        <taxon>Viridiplantae</taxon>
        <taxon>Streptophyta</taxon>
        <taxon>Embryophyta</taxon>
        <taxon>Tracheophyta</taxon>
        <taxon>Spermatophyta</taxon>
        <taxon>Magnoliopsida</taxon>
        <taxon>eudicotyledons</taxon>
        <taxon>Gunneridae</taxon>
        <taxon>Pentapetalae</taxon>
        <taxon>asterids</taxon>
        <taxon>campanulids</taxon>
        <taxon>Asterales</taxon>
        <taxon>Asteraceae</taxon>
        <taxon>Asteroideae</taxon>
        <taxon>Anthemideae</taxon>
        <taxon>Artemisiinae</taxon>
        <taxon>Artemisia</taxon>
    </lineage>
</organism>
<sequence>MDCKFAMNIKVPDLKGSTSKDLDLLRLKQTNTYDLTQPIHCTNQYKKCNNIAGGTLHVPYLSNLVTNGPQSSTSALETPSQHYQEVAVTAAPDTLFHNPGHLILDVMHHVNSAPFSPVQVTAVDGSICTFSTSNSVPVPFVIASQAGPNEGSAGPSRIDSQRISHNTPIILNFSPTSAFGAHGSASSSYNLGTTQLEAAVSSTRRSRARGVRRAAKRRIYTEPPHMMDANTLPVHRPLAPPQREGAPSDYMCFGRCDKFLNDNNGLVRLFRTARDKLLEADIPNFQIRLFGVVWSSQYELPTADTIGAIVYEGGPESMTDYDVVIEKHSREPESVNKLHPSYMSLQFPLLFIYGEDEYHLILTL</sequence>
<name>A0A2U1KB62_ARTAN</name>
<dbReference type="OrthoDB" id="1429799at2759"/>
<evidence type="ECO:0000313" key="2">
    <source>
        <dbReference type="Proteomes" id="UP000245207"/>
    </source>
</evidence>
<evidence type="ECO:0008006" key="3">
    <source>
        <dbReference type="Google" id="ProtNLM"/>
    </source>
</evidence>
<accession>A0A2U1KB62</accession>
<protein>
    <recommendedName>
        <fullName evidence="3">Helitron helicase-like domain-containing protein</fullName>
    </recommendedName>
</protein>